<gene>
    <name evidence="1" type="ORF">mvi_04600</name>
</gene>
<dbReference type="RefSeq" id="WP_207181232.1">
    <property type="nucleotide sequence ID" value="NZ_AP024145.1"/>
</dbReference>
<evidence type="ECO:0000313" key="1">
    <source>
        <dbReference type="EMBL" id="BCM81999.1"/>
    </source>
</evidence>
<sequence length="215" mass="23855">MAERTDLLRPPEAAFVSGIAVKAVDRAIDEHVLPEGFSVLDDGRRLTPGACVMIAFYYAAADTFTPGLRKHILTRFEERLRHVEFSQYSALSRQNWTLDEEYWSVDLAPFLARTACGYERLREAEAEVSRDAAVMRGAEVLRGTRVPVHDVAASVGAGEPIGRIRDAYPSLTDRQIELAVIYATAHPLRGRPRGTVLSAGIRPVERKRVPRKTAG</sequence>
<dbReference type="Gene3D" id="1.10.10.10">
    <property type="entry name" value="Winged helix-like DNA-binding domain superfamily/Winged helix DNA-binding domain"/>
    <property type="match status" value="1"/>
</dbReference>
<dbReference type="Proteomes" id="UP000663508">
    <property type="component" value="Chromosome"/>
</dbReference>
<name>A0A8H8WPK2_9HYPH</name>
<dbReference type="Pfam" id="PF04255">
    <property type="entry name" value="DUF433"/>
    <property type="match status" value="1"/>
</dbReference>
<dbReference type="InterPro" id="IPR036388">
    <property type="entry name" value="WH-like_DNA-bd_sf"/>
</dbReference>
<protein>
    <recommendedName>
        <fullName evidence="3">DUF433 domain-containing protein</fullName>
    </recommendedName>
</protein>
<dbReference type="EMBL" id="AP024145">
    <property type="protein sequence ID" value="BCM81999.1"/>
    <property type="molecule type" value="Genomic_DNA"/>
</dbReference>
<evidence type="ECO:0008006" key="3">
    <source>
        <dbReference type="Google" id="ProtNLM"/>
    </source>
</evidence>
<organism evidence="1 2">
    <name type="scientific">Methylobacterium indicum</name>
    <dbReference type="NCBI Taxonomy" id="1775910"/>
    <lineage>
        <taxon>Bacteria</taxon>
        <taxon>Pseudomonadati</taxon>
        <taxon>Pseudomonadota</taxon>
        <taxon>Alphaproteobacteria</taxon>
        <taxon>Hyphomicrobiales</taxon>
        <taxon>Methylobacteriaceae</taxon>
        <taxon>Methylobacterium</taxon>
    </lineage>
</organism>
<proteinExistence type="predicted"/>
<dbReference type="KEGG" id="mind:mvi_04600"/>
<dbReference type="AlphaFoldDB" id="A0A8H8WPK2"/>
<dbReference type="InterPro" id="IPR007367">
    <property type="entry name" value="DUF433"/>
</dbReference>
<accession>A0A8H8WPK2</accession>
<dbReference type="InterPro" id="IPR009057">
    <property type="entry name" value="Homeodomain-like_sf"/>
</dbReference>
<reference evidence="1" key="1">
    <citation type="submission" date="2020-11" db="EMBL/GenBank/DDBJ databases">
        <title>Complete genome sequence of a novel pathogenic Methylobacterium strain isolated from rice in Vietnam.</title>
        <authorList>
            <person name="Lai K."/>
            <person name="Okazaki S."/>
            <person name="Higashi K."/>
            <person name="Mori H."/>
            <person name="Toyoda A."/>
            <person name="Kurokawa K."/>
        </authorList>
    </citation>
    <scope>NUCLEOTIDE SEQUENCE</scope>
    <source>
        <strain evidence="1">VL1</strain>
    </source>
</reference>
<evidence type="ECO:0000313" key="2">
    <source>
        <dbReference type="Proteomes" id="UP000663508"/>
    </source>
</evidence>
<dbReference type="SUPFAM" id="SSF46689">
    <property type="entry name" value="Homeodomain-like"/>
    <property type="match status" value="1"/>
</dbReference>